<dbReference type="SMART" id="SM00052">
    <property type="entry name" value="EAL"/>
    <property type="match status" value="1"/>
</dbReference>
<dbReference type="SUPFAM" id="SSF141868">
    <property type="entry name" value="EAL domain-like"/>
    <property type="match status" value="1"/>
</dbReference>
<evidence type="ECO:0000259" key="2">
    <source>
        <dbReference type="PROSITE" id="PS50883"/>
    </source>
</evidence>
<gene>
    <name evidence="4" type="ORF">HELGO_WM42733</name>
</gene>
<feature type="non-terminal residue" evidence="4">
    <location>
        <position position="584"/>
    </location>
</feature>
<proteinExistence type="predicted"/>
<dbReference type="NCBIfam" id="TIGR00254">
    <property type="entry name" value="GGDEF"/>
    <property type="match status" value="1"/>
</dbReference>
<feature type="domain" description="EAL" evidence="2">
    <location>
        <begin position="405"/>
        <end position="584"/>
    </location>
</feature>
<dbReference type="Gene3D" id="3.20.20.450">
    <property type="entry name" value="EAL domain"/>
    <property type="match status" value="1"/>
</dbReference>
<evidence type="ECO:0000259" key="3">
    <source>
        <dbReference type="PROSITE" id="PS50887"/>
    </source>
</evidence>
<dbReference type="CDD" id="cd01949">
    <property type="entry name" value="GGDEF"/>
    <property type="match status" value="1"/>
</dbReference>
<dbReference type="PANTHER" id="PTHR44757:SF2">
    <property type="entry name" value="BIOFILM ARCHITECTURE MAINTENANCE PROTEIN MBAA"/>
    <property type="match status" value="1"/>
</dbReference>
<dbReference type="InterPro" id="IPR029787">
    <property type="entry name" value="Nucleotide_cyclase"/>
</dbReference>
<dbReference type="InterPro" id="IPR052155">
    <property type="entry name" value="Biofilm_reg_signaling"/>
</dbReference>
<accession>A0A6S6SUD6</accession>
<feature type="domain" description="GGDEF" evidence="3">
    <location>
        <begin position="265"/>
        <end position="396"/>
    </location>
</feature>
<keyword evidence="1" id="KW-0812">Transmembrane</keyword>
<feature type="transmembrane region" description="Helical" evidence="1">
    <location>
        <begin position="29"/>
        <end position="47"/>
    </location>
</feature>
<dbReference type="InterPro" id="IPR043128">
    <property type="entry name" value="Rev_trsase/Diguanyl_cyclase"/>
</dbReference>
<dbReference type="InterPro" id="IPR000160">
    <property type="entry name" value="GGDEF_dom"/>
</dbReference>
<dbReference type="SMART" id="SM00267">
    <property type="entry name" value="GGDEF"/>
    <property type="match status" value="1"/>
</dbReference>
<keyword evidence="1" id="KW-1133">Transmembrane helix</keyword>
<feature type="transmembrane region" description="Helical" evidence="1">
    <location>
        <begin position="199"/>
        <end position="222"/>
    </location>
</feature>
<keyword evidence="1" id="KW-0472">Membrane</keyword>
<protein>
    <submittedName>
        <fullName evidence="4">Diguanylate cyclase/phosphodiesterase (GGDEF &amp; EAL domains) with PAS/PAC sensor(S)</fullName>
    </submittedName>
</protein>
<reference evidence="4" key="1">
    <citation type="submission" date="2020-01" db="EMBL/GenBank/DDBJ databases">
        <authorList>
            <person name="Meier V. D."/>
            <person name="Meier V D."/>
        </authorList>
    </citation>
    <scope>NUCLEOTIDE SEQUENCE</scope>
    <source>
        <strain evidence="4">HLG_WM_MAG_08</strain>
    </source>
</reference>
<dbReference type="PROSITE" id="PS50887">
    <property type="entry name" value="GGDEF"/>
    <property type="match status" value="1"/>
</dbReference>
<organism evidence="4">
    <name type="scientific">uncultured Thiotrichaceae bacterium</name>
    <dbReference type="NCBI Taxonomy" id="298394"/>
    <lineage>
        <taxon>Bacteria</taxon>
        <taxon>Pseudomonadati</taxon>
        <taxon>Pseudomonadota</taxon>
        <taxon>Gammaproteobacteria</taxon>
        <taxon>Thiotrichales</taxon>
        <taxon>Thiotrichaceae</taxon>
        <taxon>environmental samples</taxon>
    </lineage>
</organism>
<dbReference type="Pfam" id="PF00563">
    <property type="entry name" value="EAL"/>
    <property type="match status" value="1"/>
</dbReference>
<dbReference type="AlphaFoldDB" id="A0A6S6SUD6"/>
<dbReference type="Gene3D" id="3.30.70.270">
    <property type="match status" value="1"/>
</dbReference>
<sequence>MFDGSLEAFDTPFPMETCMIINKKSLPSIVTVCATTCVLMVGVWLLLAKTVDKVVEKEARTTAIHWAGYFVAHLDNIETLITQGVTNQQQSAVIDRAVEFGEVFRFKIFRPDGTNSFVSDEYKHSQDEESIRVENEKALGVFSTGISNIAIKDGRQRANRPDVYVEAYVPVTGKSGARIGVAEVYIDQTEMMASLKDGFYWIALFLPVISALFFLLPALAMLRESATAKTAKAEAEELANFDALTGLYNRRSFNHSAETYFKGYRSIGTLFIDIDDFKRINDEHGHDGGDAFLRSVGQTLKSKLGEDAICSRFGGDEFVACVGDVMPDELRLIAQDILTSIAKGMSHRGQIIIGHVSIGLNIAGSDEPLSDMLHAADTALYKSKNEGKNTITFFSDDLSNELKRKQKLEKLLNKAVDGTGLEIFFQPINQPETKKILGFEALLRLRDEQGTMISPDEFIPLAERMRLIDDIGKWVLCEAVKTAKEWSKDTFISVNLSAIQFEQGDLPDFIKGLLSEHGFPAGRLEVEVTESLLIKDDGSAQKQLALIKSMGVSIAMDDFGTGYSSLGYLWKYGFDKLKIDRSFL</sequence>
<dbReference type="InterPro" id="IPR001633">
    <property type="entry name" value="EAL_dom"/>
</dbReference>
<dbReference type="CDD" id="cd01948">
    <property type="entry name" value="EAL"/>
    <property type="match status" value="1"/>
</dbReference>
<dbReference type="EMBL" id="CACVAV010000230">
    <property type="protein sequence ID" value="CAA6814180.1"/>
    <property type="molecule type" value="Genomic_DNA"/>
</dbReference>
<evidence type="ECO:0000313" key="4">
    <source>
        <dbReference type="EMBL" id="CAA6814180.1"/>
    </source>
</evidence>
<dbReference type="SUPFAM" id="SSF55073">
    <property type="entry name" value="Nucleotide cyclase"/>
    <property type="match status" value="1"/>
</dbReference>
<evidence type="ECO:0000256" key="1">
    <source>
        <dbReference type="SAM" id="Phobius"/>
    </source>
</evidence>
<dbReference type="InterPro" id="IPR035919">
    <property type="entry name" value="EAL_sf"/>
</dbReference>
<dbReference type="PROSITE" id="PS50883">
    <property type="entry name" value="EAL"/>
    <property type="match status" value="1"/>
</dbReference>
<name>A0A6S6SUD6_9GAMM</name>
<dbReference type="PANTHER" id="PTHR44757">
    <property type="entry name" value="DIGUANYLATE CYCLASE DGCP"/>
    <property type="match status" value="1"/>
</dbReference>
<dbReference type="Pfam" id="PF00990">
    <property type="entry name" value="GGDEF"/>
    <property type="match status" value="1"/>
</dbReference>